<dbReference type="AlphaFoldDB" id="A0A382DYS2"/>
<protein>
    <recommendedName>
        <fullName evidence="2">Esterase</fullName>
    </recommendedName>
</protein>
<dbReference type="Gene3D" id="3.40.50.1820">
    <property type="entry name" value="alpha/beta hydrolase"/>
    <property type="match status" value="1"/>
</dbReference>
<feature type="non-terminal residue" evidence="1">
    <location>
        <position position="75"/>
    </location>
</feature>
<dbReference type="EMBL" id="UINC01041667">
    <property type="protein sequence ID" value="SVB43252.1"/>
    <property type="molecule type" value="Genomic_DNA"/>
</dbReference>
<sequence length="75" mass="8294">MTKFIYLHGFASSPSSKKATAFKSKFKKMGISLEVPDLEGGNFENMTLTRQMDILSQSLDQSQNKRVCLIGSSMG</sequence>
<proteinExistence type="predicted"/>
<organism evidence="1">
    <name type="scientific">marine metagenome</name>
    <dbReference type="NCBI Taxonomy" id="408172"/>
    <lineage>
        <taxon>unclassified sequences</taxon>
        <taxon>metagenomes</taxon>
        <taxon>ecological metagenomes</taxon>
    </lineage>
</organism>
<dbReference type="InterPro" id="IPR029058">
    <property type="entry name" value="AB_hydrolase_fold"/>
</dbReference>
<accession>A0A382DYS2</accession>
<evidence type="ECO:0008006" key="2">
    <source>
        <dbReference type="Google" id="ProtNLM"/>
    </source>
</evidence>
<reference evidence="1" key="1">
    <citation type="submission" date="2018-05" db="EMBL/GenBank/DDBJ databases">
        <authorList>
            <person name="Lanie J.A."/>
            <person name="Ng W.-L."/>
            <person name="Kazmierczak K.M."/>
            <person name="Andrzejewski T.M."/>
            <person name="Davidsen T.M."/>
            <person name="Wayne K.J."/>
            <person name="Tettelin H."/>
            <person name="Glass J.I."/>
            <person name="Rusch D."/>
            <person name="Podicherti R."/>
            <person name="Tsui H.-C.T."/>
            <person name="Winkler M.E."/>
        </authorList>
    </citation>
    <scope>NUCLEOTIDE SEQUENCE</scope>
</reference>
<evidence type="ECO:0000313" key="1">
    <source>
        <dbReference type="EMBL" id="SVB43252.1"/>
    </source>
</evidence>
<dbReference type="Pfam" id="PF05728">
    <property type="entry name" value="UPF0227"/>
    <property type="match status" value="1"/>
</dbReference>
<dbReference type="InterPro" id="IPR008886">
    <property type="entry name" value="UPF0227/Esterase_YqiA"/>
</dbReference>
<gene>
    <name evidence="1" type="ORF">METZ01_LOCUS196106</name>
</gene>
<dbReference type="SUPFAM" id="SSF53474">
    <property type="entry name" value="alpha/beta-Hydrolases"/>
    <property type="match status" value="1"/>
</dbReference>
<name>A0A382DYS2_9ZZZZ</name>